<dbReference type="EMBL" id="CCXY01000116">
    <property type="protein sequence ID" value="CEG12184.1"/>
    <property type="molecule type" value="Genomic_DNA"/>
</dbReference>
<dbReference type="PANTHER" id="PTHR10762">
    <property type="entry name" value="DIPHTHAMIDE BIOSYNTHESIS PROTEIN"/>
    <property type="match status" value="1"/>
</dbReference>
<dbReference type="PANTHER" id="PTHR10762:SF1">
    <property type="entry name" value="2-(3-AMINO-3-CARBOXYPROPYL)HISTIDINE SYNTHASE SUBUNIT 1"/>
    <property type="match status" value="1"/>
</dbReference>
<dbReference type="Gene3D" id="3.40.50.11840">
    <property type="entry name" value="Diphthamide synthesis DPH1/DPH2 domain 1"/>
    <property type="match status" value="1"/>
</dbReference>
<name>A0A098E9J7_9ZZZZ</name>
<dbReference type="NCBIfam" id="TIGR00322">
    <property type="entry name" value="diphth2_R"/>
    <property type="match status" value="1"/>
</dbReference>
<dbReference type="GO" id="GO:0017183">
    <property type="term" value="P:protein histidyl modification to diphthamide"/>
    <property type="evidence" value="ECO:0007669"/>
    <property type="project" value="InterPro"/>
</dbReference>
<dbReference type="GO" id="GO:0090560">
    <property type="term" value="F:2-(3-amino-3-carboxypropyl)histidine synthase activity"/>
    <property type="evidence" value="ECO:0007669"/>
    <property type="project" value="InterPro"/>
</dbReference>
<protein>
    <submittedName>
        <fullName evidence="1">Diphthamide biosynthesis protein</fullName>
    </submittedName>
</protein>
<proteinExistence type="predicted"/>
<dbReference type="Pfam" id="PF01866">
    <property type="entry name" value="Diphthamide_syn"/>
    <property type="match status" value="1"/>
</dbReference>
<dbReference type="InterPro" id="IPR016435">
    <property type="entry name" value="DPH1/DPH2"/>
</dbReference>
<sequence length="89" mass="10184">MEDNNNRYDFEIENIIEKINKGNFKLVGLQFPEGLKKSAVRIAGEIETKTQAKTIIFIDPTYGACDIKLSDVNNLNIELLVHFGHEKFK</sequence>
<organism evidence="1">
    <name type="scientific">groundwater metagenome</name>
    <dbReference type="NCBI Taxonomy" id="717931"/>
    <lineage>
        <taxon>unclassified sequences</taxon>
        <taxon>metagenomes</taxon>
        <taxon>ecological metagenomes</taxon>
    </lineage>
</organism>
<dbReference type="AlphaFoldDB" id="A0A098E9J7"/>
<accession>A0A098E9J7</accession>
<gene>
    <name evidence="1" type="ORF">MSIBF_A2020006</name>
</gene>
<dbReference type="InterPro" id="IPR042263">
    <property type="entry name" value="DPH1/DPH2_1"/>
</dbReference>
<reference evidence="1" key="1">
    <citation type="submission" date="2014-09" db="EMBL/GenBank/DDBJ databases">
        <authorList>
            <person name="Probst J Alexander"/>
        </authorList>
    </citation>
    <scope>NUCLEOTIDE SEQUENCE</scope>
</reference>
<evidence type="ECO:0000313" key="1">
    <source>
        <dbReference type="EMBL" id="CEG12184.1"/>
    </source>
</evidence>